<organism evidence="2 3">
    <name type="scientific">Pleurodeles waltl</name>
    <name type="common">Iberian ribbed newt</name>
    <dbReference type="NCBI Taxonomy" id="8319"/>
    <lineage>
        <taxon>Eukaryota</taxon>
        <taxon>Metazoa</taxon>
        <taxon>Chordata</taxon>
        <taxon>Craniata</taxon>
        <taxon>Vertebrata</taxon>
        <taxon>Euteleostomi</taxon>
        <taxon>Amphibia</taxon>
        <taxon>Batrachia</taxon>
        <taxon>Caudata</taxon>
        <taxon>Salamandroidea</taxon>
        <taxon>Salamandridae</taxon>
        <taxon>Pleurodelinae</taxon>
        <taxon>Pleurodeles</taxon>
    </lineage>
</organism>
<keyword evidence="3" id="KW-1185">Reference proteome</keyword>
<accession>A0AAV7VE62</accession>
<dbReference type="Proteomes" id="UP001066276">
    <property type="component" value="Chromosome 2_1"/>
</dbReference>
<comment type="caution">
    <text evidence="2">The sequence shown here is derived from an EMBL/GenBank/DDBJ whole genome shotgun (WGS) entry which is preliminary data.</text>
</comment>
<proteinExistence type="predicted"/>
<dbReference type="AlphaFoldDB" id="A0AAV7VE62"/>
<name>A0AAV7VE62_PLEWA</name>
<keyword evidence="1" id="KW-0175">Coiled coil</keyword>
<dbReference type="SUPFAM" id="SSF57997">
    <property type="entry name" value="Tropomyosin"/>
    <property type="match status" value="1"/>
</dbReference>
<protein>
    <submittedName>
        <fullName evidence="2">Uncharacterized protein</fullName>
    </submittedName>
</protein>
<dbReference type="EMBL" id="JANPWB010000003">
    <property type="protein sequence ID" value="KAJ1198452.1"/>
    <property type="molecule type" value="Genomic_DNA"/>
</dbReference>
<feature type="coiled-coil region" evidence="1">
    <location>
        <begin position="44"/>
        <end position="71"/>
    </location>
</feature>
<gene>
    <name evidence="2" type="ORF">NDU88_002293</name>
</gene>
<evidence type="ECO:0000313" key="3">
    <source>
        <dbReference type="Proteomes" id="UP001066276"/>
    </source>
</evidence>
<evidence type="ECO:0000313" key="2">
    <source>
        <dbReference type="EMBL" id="KAJ1198452.1"/>
    </source>
</evidence>
<evidence type="ECO:0000256" key="1">
    <source>
        <dbReference type="SAM" id="Coils"/>
    </source>
</evidence>
<reference evidence="2" key="1">
    <citation type="journal article" date="2022" name="bioRxiv">
        <title>Sequencing and chromosome-scale assembly of the giantPleurodeles waltlgenome.</title>
        <authorList>
            <person name="Brown T."/>
            <person name="Elewa A."/>
            <person name="Iarovenko S."/>
            <person name="Subramanian E."/>
            <person name="Araus A.J."/>
            <person name="Petzold A."/>
            <person name="Susuki M."/>
            <person name="Suzuki K.-i.T."/>
            <person name="Hayashi T."/>
            <person name="Toyoda A."/>
            <person name="Oliveira C."/>
            <person name="Osipova E."/>
            <person name="Leigh N.D."/>
            <person name="Simon A."/>
            <person name="Yun M.H."/>
        </authorList>
    </citation>
    <scope>NUCLEOTIDE SEQUENCE</scope>
    <source>
        <strain evidence="2">20211129_DDA</strain>
        <tissue evidence="2">Liver</tissue>
    </source>
</reference>
<sequence>MEPGWEKGLDMPAAEEQDLRQILVAKQHRLTQIDGKIDSLSYRMDRMTECLDKHAERLDQSERRVSEVEDGTTQLAASHVKLNMEVHTLHLKVEDLEARSQRNNLRIVARPGTTRAGPPGQAKLHEFQDTALAEVQHLGKYATANVYGERPSWVLANLIRPGREQNVIMAVQAADGSETRGPEHILARFREYY</sequence>